<dbReference type="SUPFAM" id="SSF69572">
    <property type="entry name" value="Activating enzymes of the ubiquitin-like proteins"/>
    <property type="match status" value="1"/>
</dbReference>
<dbReference type="GO" id="GO:0005737">
    <property type="term" value="C:cytoplasm"/>
    <property type="evidence" value="ECO:0007669"/>
    <property type="project" value="TreeGrafter"/>
</dbReference>
<organism evidence="2 3">
    <name type="scientific">Pseudoneobacillus rhizosphaerae</name>
    <dbReference type="NCBI Taxonomy" id="2880968"/>
    <lineage>
        <taxon>Bacteria</taxon>
        <taxon>Bacillati</taxon>
        <taxon>Bacillota</taxon>
        <taxon>Bacilli</taxon>
        <taxon>Bacillales</taxon>
        <taxon>Bacillaceae</taxon>
        <taxon>Pseudoneobacillus</taxon>
    </lineage>
</organism>
<dbReference type="GO" id="GO:0032446">
    <property type="term" value="P:protein modification by small protein conjugation"/>
    <property type="evidence" value="ECO:0007669"/>
    <property type="project" value="TreeGrafter"/>
</dbReference>
<gene>
    <name evidence="2" type="ORF">NEOCIP111885_04474</name>
</gene>
<dbReference type="Pfam" id="PF14459">
    <property type="entry name" value="Prok-E2_C"/>
    <property type="match status" value="1"/>
</dbReference>
<feature type="domain" description="THIF-type NAD/FAD binding fold" evidence="1">
    <location>
        <begin position="183"/>
        <end position="476"/>
    </location>
</feature>
<dbReference type="RefSeq" id="WP_230499060.1">
    <property type="nucleotide sequence ID" value="NZ_CAKJTG010000047.1"/>
</dbReference>
<dbReference type="InterPro" id="IPR000594">
    <property type="entry name" value="ThiF_NAD_FAD-bd"/>
</dbReference>
<dbReference type="GO" id="GO:0016779">
    <property type="term" value="F:nucleotidyltransferase activity"/>
    <property type="evidence" value="ECO:0007669"/>
    <property type="project" value="TreeGrafter"/>
</dbReference>
<dbReference type="InterPro" id="IPR045886">
    <property type="entry name" value="ThiF/MoeB/HesA"/>
</dbReference>
<protein>
    <recommendedName>
        <fullName evidence="1">THIF-type NAD/FAD binding fold domain-containing protein</fullName>
    </recommendedName>
</protein>
<name>A0A9C7LCZ4_9BACI</name>
<dbReference type="InterPro" id="IPR032864">
    <property type="entry name" value="Prok-E2_C"/>
</dbReference>
<dbReference type="PANTHER" id="PTHR10953:SF102">
    <property type="entry name" value="ADENYLYLTRANSFERASE AND SULFURTRANSFERASE MOCS3"/>
    <property type="match status" value="1"/>
</dbReference>
<dbReference type="Proteomes" id="UP000789845">
    <property type="component" value="Unassembled WGS sequence"/>
</dbReference>
<keyword evidence="3" id="KW-1185">Reference proteome</keyword>
<sequence>MNVEEKNLLTLNRMTSLDESTINNLLNDTLICLSIPENPSNNEWVTAKTTINLLARLYSRIYLQGNVKLTKELQILAKNIRSSLSINRATPNQHFDVLLAVGNESGQDLIAKQVIRFDSDGWIVRLTRNQPHFIKGHFYNPLAAAAVACFAANELFKILFSPFLNVTLADQFTLSLLNYSVNIEEIENDHLYHADVGEVWLAGAGAVGNGFLYGLSLMDTVNGMLNISDNREITESNLQRYILTKEEDIGKNKTEVAARALSIAKPFQKTIQDCIIEEVEDRKLDTLVCAVDTIETRKELQSLLPRLIINGWTRMDEFAVTKHEFDSEYRCLSCLYDKLPRKEKSEIDNLVEQIGFSHGEVLNMIRGNVGLTRDHIKRIAQYRNDNPEKLTPWIGRAIQSFYHEAICGGISLNTDTGEETVPLAHISALTGILLAIELIKEKMYRNSIKHKMQFHMLKTPNKYLLQPELKSPNSTCICSDEDYLSVYRNKWMKVTLK</sequence>
<evidence type="ECO:0000313" key="2">
    <source>
        <dbReference type="EMBL" id="CAG9610698.1"/>
    </source>
</evidence>
<dbReference type="AlphaFoldDB" id="A0A9C7LCZ4"/>
<evidence type="ECO:0000259" key="1">
    <source>
        <dbReference type="Pfam" id="PF00899"/>
    </source>
</evidence>
<dbReference type="Gene3D" id="3.40.50.720">
    <property type="entry name" value="NAD(P)-binding Rossmann-like Domain"/>
    <property type="match status" value="1"/>
</dbReference>
<proteinExistence type="predicted"/>
<dbReference type="GO" id="GO:0004792">
    <property type="term" value="F:thiosulfate-cyanide sulfurtransferase activity"/>
    <property type="evidence" value="ECO:0007669"/>
    <property type="project" value="TreeGrafter"/>
</dbReference>
<dbReference type="GO" id="GO:0008641">
    <property type="term" value="F:ubiquitin-like modifier activating enzyme activity"/>
    <property type="evidence" value="ECO:0007669"/>
    <property type="project" value="InterPro"/>
</dbReference>
<accession>A0A9C7LCZ4</accession>
<dbReference type="EMBL" id="CAKJTG010000047">
    <property type="protein sequence ID" value="CAG9610698.1"/>
    <property type="molecule type" value="Genomic_DNA"/>
</dbReference>
<comment type="caution">
    <text evidence="2">The sequence shown here is derived from an EMBL/GenBank/DDBJ whole genome shotgun (WGS) entry which is preliminary data.</text>
</comment>
<dbReference type="Pfam" id="PF00899">
    <property type="entry name" value="ThiF"/>
    <property type="match status" value="1"/>
</dbReference>
<reference evidence="2" key="1">
    <citation type="submission" date="2021-10" db="EMBL/GenBank/DDBJ databases">
        <authorList>
            <person name="Criscuolo A."/>
        </authorList>
    </citation>
    <scope>NUCLEOTIDE SEQUENCE</scope>
    <source>
        <strain evidence="2">CIP111885</strain>
    </source>
</reference>
<evidence type="ECO:0000313" key="3">
    <source>
        <dbReference type="Proteomes" id="UP000789845"/>
    </source>
</evidence>
<dbReference type="PANTHER" id="PTHR10953">
    <property type="entry name" value="UBIQUITIN-ACTIVATING ENZYME E1"/>
    <property type="match status" value="1"/>
</dbReference>
<dbReference type="InterPro" id="IPR035985">
    <property type="entry name" value="Ubiquitin-activating_enz"/>
</dbReference>